<dbReference type="EMBL" id="AFES01000023">
    <property type="protein sequence ID" value="EIA17027.1"/>
    <property type="molecule type" value="Genomic_DNA"/>
</dbReference>
<sequence length="57" mass="6953">MKVNLLEVYSVHELALKTYRDLAKRKIERNREVAAYLKIREISGRKKWNVRFGGYRW</sequence>
<dbReference type="RefSeq" id="WP_003481466.1">
    <property type="nucleotide sequence ID" value="NZ_CM001477.1"/>
</dbReference>
<dbReference type="Proteomes" id="UP000005358">
    <property type="component" value="Chromosome"/>
</dbReference>
<evidence type="ECO:0000313" key="2">
    <source>
        <dbReference type="Proteomes" id="UP000005358"/>
    </source>
</evidence>
<protein>
    <submittedName>
        <fullName evidence="1">Uncharacterized protein</fullName>
    </submittedName>
</protein>
<gene>
    <name evidence="1" type="ORF">HA1_08517</name>
</gene>
<comment type="caution">
    <text evidence="1">The sequence shown here is derived from an EMBL/GenBank/DDBJ whole genome shotgun (WGS) entry which is preliminary data.</text>
</comment>
<organism evidence="1 2">
    <name type="scientific">Clostridium perfringens F262</name>
    <dbReference type="NCBI Taxonomy" id="883064"/>
    <lineage>
        <taxon>Bacteria</taxon>
        <taxon>Bacillati</taxon>
        <taxon>Bacillota</taxon>
        <taxon>Clostridia</taxon>
        <taxon>Eubacteriales</taxon>
        <taxon>Clostridiaceae</taxon>
        <taxon>Clostridium</taxon>
    </lineage>
</organism>
<name>A0AAV3FBQ3_CLOPF</name>
<proteinExistence type="predicted"/>
<dbReference type="AlphaFoldDB" id="A0AAV3FBQ3"/>
<evidence type="ECO:0000313" key="1">
    <source>
        <dbReference type="EMBL" id="EIA17027.1"/>
    </source>
</evidence>
<reference evidence="1 2" key="1">
    <citation type="journal article" date="2012" name="PLoS ONE">
        <title>Genome Sequencing and Analysis of a Type A Clostridium perfringens Isolate from a Case of Bovine Clostridial Abomasitis.</title>
        <authorList>
            <person name="Nowell V.J."/>
            <person name="Kropinski A.M."/>
            <person name="Songer J.G."/>
            <person name="Macinnes J.I."/>
            <person name="Parreira V.R."/>
            <person name="Prescott J.F."/>
        </authorList>
    </citation>
    <scope>NUCLEOTIDE SEQUENCE [LARGE SCALE GENOMIC DNA]</scope>
    <source>
        <strain evidence="1 2">F262</strain>
    </source>
</reference>
<accession>A0AAV3FBQ3</accession>